<dbReference type="GO" id="GO:0042597">
    <property type="term" value="C:periplasmic space"/>
    <property type="evidence" value="ECO:0007669"/>
    <property type="project" value="InterPro"/>
</dbReference>
<evidence type="ECO:0000256" key="1">
    <source>
        <dbReference type="PIRSR" id="PIRSR036917-1"/>
    </source>
</evidence>
<protein>
    <submittedName>
        <fullName evidence="7">Alpha-amylase</fullName>
    </submittedName>
</protein>
<reference evidence="8" key="1">
    <citation type="submission" date="2016-10" db="EMBL/GenBank/DDBJ databases">
        <authorList>
            <person name="Varghese N."/>
            <person name="Submissions S."/>
        </authorList>
    </citation>
    <scope>NUCLEOTIDE SEQUENCE [LARGE SCALE GENOMIC DNA]</scope>
    <source>
        <strain evidence="8">DSM 18579</strain>
    </source>
</reference>
<feature type="active site" description="Nucleophile" evidence="1">
    <location>
        <position position="496"/>
    </location>
</feature>
<dbReference type="AlphaFoldDB" id="A0A1H9ZVP3"/>
<dbReference type="STRING" id="1123402.SAMN02583745_00727"/>
<comment type="cofactor">
    <cofactor evidence="2">
        <name>Ca(2+)</name>
        <dbReference type="ChEBI" id="CHEBI:29108"/>
    </cofactor>
    <text evidence="2">Binds 1 Ca(2+) ion per subunit.</text>
</comment>
<dbReference type="SUPFAM" id="SSF51445">
    <property type="entry name" value="(Trans)glycosidases"/>
    <property type="match status" value="1"/>
</dbReference>
<dbReference type="Proteomes" id="UP000242642">
    <property type="component" value="Unassembled WGS sequence"/>
</dbReference>
<keyword evidence="2" id="KW-0106">Calcium</keyword>
<dbReference type="Gene3D" id="3.20.20.80">
    <property type="entry name" value="Glycosidases"/>
    <property type="match status" value="2"/>
</dbReference>
<evidence type="ECO:0000259" key="6">
    <source>
        <dbReference type="SMART" id="SM00642"/>
    </source>
</evidence>
<name>A0A1H9ZVP3_9GAMM</name>
<gene>
    <name evidence="7" type="ORF">SAMN02583745_00727</name>
</gene>
<dbReference type="PIRSF" id="PIRSF036917">
    <property type="entry name" value="Alph_amls_MalS"/>
    <property type="match status" value="1"/>
</dbReference>
<dbReference type="RefSeq" id="WP_093317876.1">
    <property type="nucleotide sequence ID" value="NZ_FOHV01000004.1"/>
</dbReference>
<feature type="disulfide bond" evidence="4">
    <location>
        <begin position="91"/>
        <end position="109"/>
    </location>
</feature>
<dbReference type="Pfam" id="PF00128">
    <property type="entry name" value="Alpha-amylase"/>
    <property type="match status" value="2"/>
</dbReference>
<feature type="chain" id="PRO_5017182727" evidence="5">
    <location>
        <begin position="37"/>
        <end position="733"/>
    </location>
</feature>
<evidence type="ECO:0000256" key="4">
    <source>
        <dbReference type="PIRSR" id="PIRSR036917-4"/>
    </source>
</evidence>
<evidence type="ECO:0000313" key="8">
    <source>
        <dbReference type="Proteomes" id="UP000242642"/>
    </source>
</evidence>
<dbReference type="GO" id="GO:0009313">
    <property type="term" value="P:oligosaccharide catabolic process"/>
    <property type="evidence" value="ECO:0007669"/>
    <property type="project" value="InterPro"/>
</dbReference>
<accession>A0A1H9ZVP3</accession>
<feature type="binding site" evidence="2">
    <location>
        <position position="500"/>
    </location>
    <ligand>
        <name>Ca(2+)</name>
        <dbReference type="ChEBI" id="CHEBI:29108"/>
    </ligand>
</feature>
<feature type="signal peptide" evidence="5">
    <location>
        <begin position="1"/>
        <end position="36"/>
    </location>
</feature>
<evidence type="ECO:0000256" key="5">
    <source>
        <dbReference type="SAM" id="SignalP"/>
    </source>
</evidence>
<evidence type="ECO:0000256" key="3">
    <source>
        <dbReference type="PIRSR" id="PIRSR036917-3"/>
    </source>
</evidence>
<dbReference type="NCBIfam" id="NF007052">
    <property type="entry name" value="PRK09505.1-2"/>
    <property type="match status" value="1"/>
</dbReference>
<feature type="binding site" evidence="2">
    <location>
        <position position="350"/>
    </location>
    <ligand>
        <name>Ca(2+)</name>
        <dbReference type="ChEBI" id="CHEBI:29108"/>
    </ligand>
</feature>
<keyword evidence="2" id="KW-0479">Metal-binding</keyword>
<dbReference type="NCBIfam" id="NF007059">
    <property type="entry name" value="PRK09505.2-4"/>
    <property type="match status" value="1"/>
</dbReference>
<dbReference type="GO" id="GO:0030980">
    <property type="term" value="P:alpha-glucan catabolic process"/>
    <property type="evidence" value="ECO:0007669"/>
    <property type="project" value="InterPro"/>
</dbReference>
<dbReference type="GO" id="GO:0004556">
    <property type="term" value="F:alpha-amylase activity"/>
    <property type="evidence" value="ECO:0007669"/>
    <property type="project" value="InterPro"/>
</dbReference>
<feature type="active site" description="Proton donor" evidence="1">
    <location>
        <position position="539"/>
    </location>
</feature>
<dbReference type="InterPro" id="IPR006047">
    <property type="entry name" value="GH13_cat_dom"/>
</dbReference>
<dbReference type="EMBL" id="FOHV01000004">
    <property type="protein sequence ID" value="SES85825.1"/>
    <property type="molecule type" value="Genomic_DNA"/>
</dbReference>
<keyword evidence="8" id="KW-1185">Reference proteome</keyword>
<proteinExistence type="predicted"/>
<dbReference type="InterPro" id="IPR014635">
    <property type="entry name" value="A_amylase_MalS"/>
</dbReference>
<dbReference type="PANTHER" id="PTHR10357">
    <property type="entry name" value="ALPHA-AMYLASE FAMILY MEMBER"/>
    <property type="match status" value="1"/>
</dbReference>
<dbReference type="OrthoDB" id="9805159at2"/>
<keyword evidence="5" id="KW-0732">Signal</keyword>
<keyword evidence="4" id="KW-1015">Disulfide bond</keyword>
<feature type="disulfide bond" evidence="4">
    <location>
        <begin position="155"/>
        <end position="573"/>
    </location>
</feature>
<sequence>MRLNHLYLSFVKSNISFVLFLSTGLPFALYSATAQSDETINIKSLTFPIFSQVENEIGHFQSNQTLEKGQVALTFVPSKALINQYTGLSDCLMPTGIPKLNTPISLQKCDEQNMSSWRVFRAGDYTALIDFRSGTPVLTLKVKNAANKVAKNVVCPVWNKGPISINVEGVFEEGEVIRDAYSGETAVVVNSKVTFTPHVDSNGLILLESMKVETTKPQFDWQNATIYFVMTDRFENGNPENDINFGRYKDDGLENIGTFHGGDLVGLTQKLDYLEALGVNSIWISSPLEQMHGWVGGGNAGDFPHFGYHGYYTLDWTKLDPNMGTNEDLKALVDKAHSKGIRILFDVVMNHTGYNTLADMQQFKYGALYLNDFEIESQLGENWGDWRPQEGQNWHKFNDLINYSHKTAWDTWWGKNWIRSELGDYDPSGFDDITMSLASLPDIKTESKLPSGLPVFYANKPDTAAVEIKGATPRKYLINWLTHWVSEYGIDGFRIDTAKHVEKEAWLELKNSAIAGLKEWKSNHPDQKIDDLEFWMTGEAWGHGVYRSDYFDNGFDSMINFDFQTKAKESLACFGQIDPVYDSMSQKLNQPDIAHSEEGFNMLSYLSSHDTGLFYKDHAKEDVSKQKIAANLLLLAPGAVQIYYGDESARPFGPTGSDAMQGTRSDMNWLELKNDKQKQSLLSHWQKVSQFRQMHPSIGAGIHTGLSAENYYAFSRQKGNDKVMVVWVGNPSE</sequence>
<organism evidence="7 8">
    <name type="scientific">Thorsellia anophelis DSM 18579</name>
    <dbReference type="NCBI Taxonomy" id="1123402"/>
    <lineage>
        <taxon>Bacteria</taxon>
        <taxon>Pseudomonadati</taxon>
        <taxon>Pseudomonadota</taxon>
        <taxon>Gammaproteobacteria</taxon>
        <taxon>Enterobacterales</taxon>
        <taxon>Thorselliaceae</taxon>
        <taxon>Thorsellia</taxon>
    </lineage>
</organism>
<dbReference type="GO" id="GO:0005509">
    <property type="term" value="F:calcium ion binding"/>
    <property type="evidence" value="ECO:0007669"/>
    <property type="project" value="InterPro"/>
</dbReference>
<dbReference type="InterPro" id="IPR017853">
    <property type="entry name" value="GH"/>
</dbReference>
<evidence type="ECO:0000256" key="2">
    <source>
        <dbReference type="PIRSR" id="PIRSR036917-2"/>
    </source>
</evidence>
<evidence type="ECO:0000313" key="7">
    <source>
        <dbReference type="EMBL" id="SES85825.1"/>
    </source>
</evidence>
<dbReference type="SMART" id="SM00642">
    <property type="entry name" value="Aamy"/>
    <property type="match status" value="1"/>
</dbReference>
<feature type="domain" description="Glycosyl hydrolase family 13 catalytic" evidence="6">
    <location>
        <begin position="228"/>
        <end position="692"/>
    </location>
</feature>
<feature type="site" description="Transition state stabilizer" evidence="3">
    <location>
        <position position="610"/>
    </location>
</feature>
<dbReference type="PANTHER" id="PTHR10357:SF209">
    <property type="entry name" value="PERIPLASMIC ALPHA-AMYLASE"/>
    <property type="match status" value="1"/>
</dbReference>